<evidence type="ECO:0000259" key="2">
    <source>
        <dbReference type="PROSITE" id="PS50887"/>
    </source>
</evidence>
<gene>
    <name evidence="3" type="ORF">MHY01S_10140</name>
</gene>
<dbReference type="GO" id="GO:0043709">
    <property type="term" value="P:cell adhesion involved in single-species biofilm formation"/>
    <property type="evidence" value="ECO:0007669"/>
    <property type="project" value="TreeGrafter"/>
</dbReference>
<dbReference type="OrthoDB" id="9759607at2"/>
<dbReference type="GO" id="GO:0005886">
    <property type="term" value="C:plasma membrane"/>
    <property type="evidence" value="ECO:0007669"/>
    <property type="project" value="TreeGrafter"/>
</dbReference>
<dbReference type="FunFam" id="3.30.70.270:FF:000001">
    <property type="entry name" value="Diguanylate cyclase domain protein"/>
    <property type="match status" value="1"/>
</dbReference>
<feature type="transmembrane region" description="Helical" evidence="1">
    <location>
        <begin position="143"/>
        <end position="163"/>
    </location>
</feature>
<feature type="transmembrane region" description="Helical" evidence="1">
    <location>
        <begin position="82"/>
        <end position="101"/>
    </location>
</feature>
<dbReference type="Gene3D" id="3.30.70.270">
    <property type="match status" value="1"/>
</dbReference>
<dbReference type="Pfam" id="PF00990">
    <property type="entry name" value="GGDEF"/>
    <property type="match status" value="1"/>
</dbReference>
<protein>
    <submittedName>
        <fullName evidence="3">GGDEF domain-containing protein</fullName>
    </submittedName>
</protein>
<sequence>MLPRRNLDPYATIEVADPLEGLRIRLTIWLLPLGAVAALAAWGLSVLAGKLSLPDQLLLLPMALGFLLLEVYLWRNPHGIRLVWQVALGMIAVYQIFSLYYEAAYKLHQRDGITPAALWFPMVYLMAFNLLSRKQALRFSLTYLALGLLAGAIGLVSSPSLNVSSANTALQFTLSNIAYLSLLYLFAYLRRHYAQMHQMAHTDALTSLTNRRAMQIKLDNELDRARRYNRPFAVLLADLDHFKRVNDTYGHPVGDQVLREASGRLLQHLRESDSLARWGGEEFLILAPETDLQQAHRLAQRLLEAIREAPMSGVHVTLSLGVACYRQGDTIAALLSRADEAMYRAKAAGRNRVVLEEQLEDVIIPAHTTPDTQ</sequence>
<dbReference type="GO" id="GO:1902201">
    <property type="term" value="P:negative regulation of bacterial-type flagellum-dependent cell motility"/>
    <property type="evidence" value="ECO:0007669"/>
    <property type="project" value="TreeGrafter"/>
</dbReference>
<dbReference type="InterPro" id="IPR000160">
    <property type="entry name" value="GGDEF_dom"/>
</dbReference>
<dbReference type="Proteomes" id="UP000321197">
    <property type="component" value="Unassembled WGS sequence"/>
</dbReference>
<dbReference type="PROSITE" id="PS50887">
    <property type="entry name" value="GGDEF"/>
    <property type="match status" value="1"/>
</dbReference>
<dbReference type="RefSeq" id="WP_119342000.1">
    <property type="nucleotide sequence ID" value="NZ_BJXL01000023.1"/>
</dbReference>
<comment type="caution">
    <text evidence="3">The sequence shown here is derived from an EMBL/GenBank/DDBJ whole genome shotgun (WGS) entry which is preliminary data.</text>
</comment>
<feature type="transmembrane region" description="Helical" evidence="1">
    <location>
        <begin position="113"/>
        <end position="131"/>
    </location>
</feature>
<reference evidence="3 4" key="1">
    <citation type="submission" date="2019-07" db="EMBL/GenBank/DDBJ databases">
        <title>Whole genome shotgun sequence of Meiothermus hypogaeus NBRC 106114.</title>
        <authorList>
            <person name="Hosoyama A."/>
            <person name="Uohara A."/>
            <person name="Ohji S."/>
            <person name="Ichikawa N."/>
        </authorList>
    </citation>
    <scope>NUCLEOTIDE SEQUENCE [LARGE SCALE GENOMIC DNA]</scope>
    <source>
        <strain evidence="3 4">NBRC 106114</strain>
    </source>
</reference>
<evidence type="ECO:0000313" key="4">
    <source>
        <dbReference type="Proteomes" id="UP000321197"/>
    </source>
</evidence>
<dbReference type="InterPro" id="IPR050469">
    <property type="entry name" value="Diguanylate_Cyclase"/>
</dbReference>
<feature type="transmembrane region" description="Helical" evidence="1">
    <location>
        <begin position="26"/>
        <end position="45"/>
    </location>
</feature>
<keyword evidence="1" id="KW-0812">Transmembrane</keyword>
<dbReference type="NCBIfam" id="TIGR00254">
    <property type="entry name" value="GGDEF"/>
    <property type="match status" value="1"/>
</dbReference>
<feature type="domain" description="GGDEF" evidence="2">
    <location>
        <begin position="230"/>
        <end position="358"/>
    </location>
</feature>
<dbReference type="AlphaFoldDB" id="A0A511QZR5"/>
<name>A0A511QZR5_9DEIN</name>
<dbReference type="InterPro" id="IPR043128">
    <property type="entry name" value="Rev_trsase/Diguanyl_cyclase"/>
</dbReference>
<dbReference type="EMBL" id="BJXL01000023">
    <property type="protein sequence ID" value="GEM82848.1"/>
    <property type="molecule type" value="Genomic_DNA"/>
</dbReference>
<organism evidence="3 4">
    <name type="scientific">Meiothermus hypogaeus NBRC 106114</name>
    <dbReference type="NCBI Taxonomy" id="1227553"/>
    <lineage>
        <taxon>Bacteria</taxon>
        <taxon>Thermotogati</taxon>
        <taxon>Deinococcota</taxon>
        <taxon>Deinococci</taxon>
        <taxon>Thermales</taxon>
        <taxon>Thermaceae</taxon>
        <taxon>Meiothermus</taxon>
    </lineage>
</organism>
<feature type="transmembrane region" description="Helical" evidence="1">
    <location>
        <begin position="57"/>
        <end position="75"/>
    </location>
</feature>
<dbReference type="InterPro" id="IPR029787">
    <property type="entry name" value="Nucleotide_cyclase"/>
</dbReference>
<keyword evidence="1" id="KW-0472">Membrane</keyword>
<feature type="transmembrane region" description="Helical" evidence="1">
    <location>
        <begin position="169"/>
        <end position="189"/>
    </location>
</feature>
<dbReference type="SMART" id="SM00267">
    <property type="entry name" value="GGDEF"/>
    <property type="match status" value="1"/>
</dbReference>
<evidence type="ECO:0000256" key="1">
    <source>
        <dbReference type="SAM" id="Phobius"/>
    </source>
</evidence>
<dbReference type="PANTHER" id="PTHR45138">
    <property type="entry name" value="REGULATORY COMPONENTS OF SENSORY TRANSDUCTION SYSTEM"/>
    <property type="match status" value="1"/>
</dbReference>
<accession>A0A511QZR5</accession>
<dbReference type="SUPFAM" id="SSF55073">
    <property type="entry name" value="Nucleotide cyclase"/>
    <property type="match status" value="1"/>
</dbReference>
<dbReference type="PANTHER" id="PTHR45138:SF9">
    <property type="entry name" value="DIGUANYLATE CYCLASE DGCM-RELATED"/>
    <property type="match status" value="1"/>
</dbReference>
<evidence type="ECO:0000313" key="3">
    <source>
        <dbReference type="EMBL" id="GEM82848.1"/>
    </source>
</evidence>
<proteinExistence type="predicted"/>
<keyword evidence="1" id="KW-1133">Transmembrane helix</keyword>
<dbReference type="CDD" id="cd01949">
    <property type="entry name" value="GGDEF"/>
    <property type="match status" value="1"/>
</dbReference>
<dbReference type="GO" id="GO:0052621">
    <property type="term" value="F:diguanylate cyclase activity"/>
    <property type="evidence" value="ECO:0007669"/>
    <property type="project" value="TreeGrafter"/>
</dbReference>